<evidence type="ECO:0000259" key="1">
    <source>
        <dbReference type="Pfam" id="PF06527"/>
    </source>
</evidence>
<reference evidence="2 3" key="1">
    <citation type="submission" date="2012-06" db="EMBL/GenBank/DDBJ databases">
        <title>Finished plasmid 4 of genome of Microcoleus sp. PCC 7113.</title>
        <authorList>
            <consortium name="US DOE Joint Genome Institute"/>
            <person name="Gugger M."/>
            <person name="Coursin T."/>
            <person name="Rippka R."/>
            <person name="Tandeau De Marsac N."/>
            <person name="Huntemann M."/>
            <person name="Wei C.-L."/>
            <person name="Han J."/>
            <person name="Detter J.C."/>
            <person name="Han C."/>
            <person name="Tapia R."/>
            <person name="Chen A."/>
            <person name="Kyrpides N."/>
            <person name="Mavromatis K."/>
            <person name="Markowitz V."/>
            <person name="Szeto E."/>
            <person name="Ivanova N."/>
            <person name="Pagani I."/>
            <person name="Pati A."/>
            <person name="Goodwin L."/>
            <person name="Nordberg H.P."/>
            <person name="Cantor M.N."/>
            <person name="Hua S.X."/>
            <person name="Woyke T."/>
            <person name="Kerfeld C.A."/>
        </authorList>
    </citation>
    <scope>NUCLEOTIDE SEQUENCE [LARGE SCALE GENOMIC DNA]</scope>
    <source>
        <strain evidence="2 3">PCC 7113</strain>
        <plasmid evidence="2 3">pMIC7113.04</plasmid>
    </source>
</reference>
<dbReference type="Pfam" id="PF06527">
    <property type="entry name" value="TniQ"/>
    <property type="match status" value="1"/>
</dbReference>
<geneLocation type="plasmid" evidence="2 3">
    <name>pMIC7113.04</name>
</geneLocation>
<feature type="domain" description="TniQ" evidence="1">
    <location>
        <begin position="8"/>
        <end position="142"/>
    </location>
</feature>
<dbReference type="KEGG" id="mic:Mic7113_6681"/>
<dbReference type="HOGENOM" id="CLU_682981_0_0_3"/>
<organism evidence="2 3">
    <name type="scientific">Allocoleopsis franciscana PCC 7113</name>
    <dbReference type="NCBI Taxonomy" id="1173027"/>
    <lineage>
        <taxon>Bacteria</taxon>
        <taxon>Bacillati</taxon>
        <taxon>Cyanobacteriota</taxon>
        <taxon>Cyanophyceae</taxon>
        <taxon>Coleofasciculales</taxon>
        <taxon>Coleofasciculaceae</taxon>
        <taxon>Allocoleopsis</taxon>
        <taxon>Allocoleopsis franciscana</taxon>
    </lineage>
</organism>
<dbReference type="AlphaFoldDB" id="K9WPC3"/>
<evidence type="ECO:0000313" key="2">
    <source>
        <dbReference type="EMBL" id="AFZ22245.1"/>
    </source>
</evidence>
<name>K9WPC3_9CYAN</name>
<sequence length="403" mass="47476">MKSRRLLRRPRPYPDESLAGYIIRLTEANYYSSPQWIFQMAGLRARGIYGNVFNREKDDLSRLSNISGVEADILWSMAFPANTLMYPKAVKQVKVFDHVVPTDALNRQQIQLCPICLQEKPYYRFLWELSIVSACPLHHCLLIDRCPQCQEPIHWSRPKIAICSCQFDWRSFQPPAVSSEHITLSNLIYKLCHLDGLPSENHLRVSSDNPVTQLNLGSLVNLLVSLLRFCRLPGIRYQVFPPKEASLGFDLKSASEFERVFALLKNWPNNFCQLMDRHEVFLGYGASNRYVSSWRFRDVQIFFESVFIWFAQKPWEFIQEVFADYFERFLRKVAIKNIQISFYKNFRYYSICISLTRKTRLTEKLASRSELEGLTLAKLFAESRIDMYNETLFFRMRYFPDCF</sequence>
<proteinExistence type="predicted"/>
<gene>
    <name evidence="2" type="ORF">Mic7113_6681</name>
</gene>
<evidence type="ECO:0000313" key="3">
    <source>
        <dbReference type="Proteomes" id="UP000010471"/>
    </source>
</evidence>
<keyword evidence="3" id="KW-1185">Reference proteome</keyword>
<protein>
    <recommendedName>
        <fullName evidence="1">TniQ domain-containing protein</fullName>
    </recommendedName>
</protein>
<dbReference type="OrthoDB" id="7029747at2"/>
<dbReference type="InterPro" id="IPR009492">
    <property type="entry name" value="TniQ"/>
</dbReference>
<dbReference type="Proteomes" id="UP000010471">
    <property type="component" value="Plasmid pMIC7113.04"/>
</dbReference>
<dbReference type="EMBL" id="CP003634">
    <property type="protein sequence ID" value="AFZ22245.1"/>
    <property type="molecule type" value="Genomic_DNA"/>
</dbReference>
<accession>K9WPC3</accession>
<keyword evidence="2" id="KW-0614">Plasmid</keyword>